<protein>
    <recommendedName>
        <fullName evidence="2">dTDP-4-dehydrorhamnose reductase</fullName>
        <ecNumber evidence="2">1.1.1.133</ecNumber>
    </recommendedName>
</protein>
<dbReference type="NCBIfam" id="TIGR01214">
    <property type="entry name" value="rmlD"/>
    <property type="match status" value="1"/>
</dbReference>
<evidence type="ECO:0000256" key="1">
    <source>
        <dbReference type="ARBA" id="ARBA00010944"/>
    </source>
</evidence>
<dbReference type="Gene3D" id="3.90.25.10">
    <property type="entry name" value="UDP-galactose 4-epimerase, domain 1"/>
    <property type="match status" value="1"/>
</dbReference>
<dbReference type="InterPro" id="IPR036291">
    <property type="entry name" value="NAD(P)-bd_dom_sf"/>
</dbReference>
<sequence length="303" mass="34293">MATNNNMKLPNQVTGAKILILGAKGNLGQQLVRVFSEDTDNEIIAWDRSEIDITDKGLIEKKIKDLKPEIIINAVAFTAVDKCEEEDGYEASKKINGDAVGYLAQAALVNGSMLVHYSTDYIFDGNNESGYKEDDEPDPVNRYGETKLLGEQEIIRLSGRGLKWYIIRTQKLFGPKGESDLSKMSFFDVMLNLSKEREFLDVVDEEEGCFTYTPDLAMMTKKIIDDDYGFGIYHVINPKPVTWYKAAKELFKIAGVKIKVNAISSDKFPRPAKRPKYSALINTKLPKLRTWQQALKEYLNIKK</sequence>
<dbReference type="CDD" id="cd05254">
    <property type="entry name" value="dTDP_HR_like_SDR_e"/>
    <property type="match status" value="1"/>
</dbReference>
<dbReference type="GO" id="GO:0019305">
    <property type="term" value="P:dTDP-rhamnose biosynthetic process"/>
    <property type="evidence" value="ECO:0007669"/>
    <property type="project" value="UniProtKB-UniPathway"/>
</dbReference>
<dbReference type="GO" id="GO:0008831">
    <property type="term" value="F:dTDP-4-dehydrorhamnose reductase activity"/>
    <property type="evidence" value="ECO:0007669"/>
    <property type="project" value="UniProtKB-EC"/>
</dbReference>
<dbReference type="InterPro" id="IPR005913">
    <property type="entry name" value="dTDP_dehydrorham_reduct"/>
</dbReference>
<dbReference type="Proteomes" id="UP000034137">
    <property type="component" value="Unassembled WGS sequence"/>
</dbReference>
<dbReference type="Pfam" id="PF04321">
    <property type="entry name" value="RmlD_sub_bind"/>
    <property type="match status" value="1"/>
</dbReference>
<comment type="function">
    <text evidence="2">Catalyzes the reduction of dTDP-6-deoxy-L-lyxo-4-hexulose to yield dTDP-L-rhamnose.</text>
</comment>
<dbReference type="InterPro" id="IPR029903">
    <property type="entry name" value="RmlD-like-bd"/>
</dbReference>
<dbReference type="GO" id="GO:0005829">
    <property type="term" value="C:cytosol"/>
    <property type="evidence" value="ECO:0007669"/>
    <property type="project" value="TreeGrafter"/>
</dbReference>
<organism evidence="4 5">
    <name type="scientific">Candidatus Falkowbacteria bacterium GW2011_GWF2_39_8</name>
    <dbReference type="NCBI Taxonomy" id="1618642"/>
    <lineage>
        <taxon>Bacteria</taxon>
        <taxon>Candidatus Falkowiibacteriota</taxon>
    </lineage>
</organism>
<dbReference type="PATRIC" id="fig|1618642.3.peg.535"/>
<dbReference type="EMBL" id="LBXO01000026">
    <property type="protein sequence ID" value="KKR32669.1"/>
    <property type="molecule type" value="Genomic_DNA"/>
</dbReference>
<dbReference type="UniPathway" id="UPA00124"/>
<evidence type="ECO:0000313" key="5">
    <source>
        <dbReference type="Proteomes" id="UP000034137"/>
    </source>
</evidence>
<dbReference type="SUPFAM" id="SSF51735">
    <property type="entry name" value="NAD(P)-binding Rossmann-fold domains"/>
    <property type="match status" value="1"/>
</dbReference>
<proteinExistence type="inferred from homology"/>
<keyword evidence="2" id="KW-0521">NADP</keyword>
<comment type="pathway">
    <text evidence="2">Carbohydrate biosynthesis; dTDP-L-rhamnose biosynthesis.</text>
</comment>
<feature type="domain" description="RmlD-like substrate binding" evidence="3">
    <location>
        <begin position="17"/>
        <end position="300"/>
    </location>
</feature>
<name>A0A0G0PX05_9BACT</name>
<comment type="caution">
    <text evidence="4">The sequence shown here is derived from an EMBL/GenBank/DDBJ whole genome shotgun (WGS) entry which is preliminary data.</text>
</comment>
<evidence type="ECO:0000256" key="2">
    <source>
        <dbReference type="RuleBase" id="RU364082"/>
    </source>
</evidence>
<dbReference type="PANTHER" id="PTHR10491">
    <property type="entry name" value="DTDP-4-DEHYDRORHAMNOSE REDUCTASE"/>
    <property type="match status" value="1"/>
</dbReference>
<accession>A0A0G0PX05</accession>
<evidence type="ECO:0000259" key="3">
    <source>
        <dbReference type="Pfam" id="PF04321"/>
    </source>
</evidence>
<dbReference type="Gene3D" id="3.40.50.720">
    <property type="entry name" value="NAD(P)-binding Rossmann-like Domain"/>
    <property type="match status" value="1"/>
</dbReference>
<comment type="similarity">
    <text evidence="1 2">Belongs to the dTDP-4-dehydrorhamnose reductase family.</text>
</comment>
<reference evidence="4 5" key="1">
    <citation type="journal article" date="2015" name="Nature">
        <title>rRNA introns, odd ribosomes, and small enigmatic genomes across a large radiation of phyla.</title>
        <authorList>
            <person name="Brown C.T."/>
            <person name="Hug L.A."/>
            <person name="Thomas B.C."/>
            <person name="Sharon I."/>
            <person name="Castelle C.J."/>
            <person name="Singh A."/>
            <person name="Wilkins M.J."/>
            <person name="Williams K.H."/>
            <person name="Banfield J.F."/>
        </authorList>
    </citation>
    <scope>NUCLEOTIDE SEQUENCE [LARGE SCALE GENOMIC DNA]</scope>
</reference>
<dbReference type="AlphaFoldDB" id="A0A0G0PX05"/>
<evidence type="ECO:0000313" key="4">
    <source>
        <dbReference type="EMBL" id="KKR32669.1"/>
    </source>
</evidence>
<keyword evidence="2" id="KW-0560">Oxidoreductase</keyword>
<dbReference type="EC" id="1.1.1.133" evidence="2"/>
<gene>
    <name evidence="4" type="ORF">UT64_C0026G0011</name>
</gene>
<dbReference type="PANTHER" id="PTHR10491:SF4">
    <property type="entry name" value="METHIONINE ADENOSYLTRANSFERASE 2 SUBUNIT BETA"/>
    <property type="match status" value="1"/>
</dbReference>